<sequence length="296" mass="30315">MKKIIDPSTWASTSLSGVQLGLFGPSAGPLELVGPLPAGPRLAIVGSRAAHGRVLRAIGPLVEAAGVRGWSLVSGGALGIDGAVHRAALDRGIGQLAVLPCGRDRLYPPRHVRMFAALVDSGSAGVLFAHPRGTEPAREMFASRNAIVVALADAVLVAEASLRSGSRSTGRLTLQRERALAALAGSPGCGALIGAGARALPRPPQDDDPEQLEQLVAALGSWLDELRGAPVARSPDASAWPEHLAWLQRHLAAAGPAGASVDLMPDAARAFVALSEAEMLGLACEAAPGRWVAVVS</sequence>
<reference evidence="3 4" key="1">
    <citation type="submission" date="2018-03" db="EMBL/GenBank/DDBJ databases">
        <title>Draft Genome Sequences of the Obligatory Marine Myxobacteria Enhygromyxa salina SWB005.</title>
        <authorList>
            <person name="Poehlein A."/>
            <person name="Moghaddam J.A."/>
            <person name="Harms H."/>
            <person name="Alanjari M."/>
            <person name="Koenig G.M."/>
            <person name="Daniel R."/>
            <person name="Schaeberle T.F."/>
        </authorList>
    </citation>
    <scope>NUCLEOTIDE SEQUENCE [LARGE SCALE GENOMIC DNA]</scope>
    <source>
        <strain evidence="3 4">SWB005</strain>
    </source>
</reference>
<dbReference type="Pfam" id="PF02481">
    <property type="entry name" value="DNA_processg_A"/>
    <property type="match status" value="1"/>
</dbReference>
<proteinExistence type="inferred from homology"/>
<comment type="similarity">
    <text evidence="1">Belongs to the DprA/Smf family.</text>
</comment>
<feature type="domain" description="Smf/DprA SLOG" evidence="2">
    <location>
        <begin position="40"/>
        <end position="200"/>
    </location>
</feature>
<evidence type="ECO:0000256" key="1">
    <source>
        <dbReference type="ARBA" id="ARBA00006525"/>
    </source>
</evidence>
<dbReference type="GO" id="GO:0009294">
    <property type="term" value="P:DNA-mediated transformation"/>
    <property type="evidence" value="ECO:0007669"/>
    <property type="project" value="InterPro"/>
</dbReference>
<dbReference type="Proteomes" id="UP000237968">
    <property type="component" value="Unassembled WGS sequence"/>
</dbReference>
<comment type="caution">
    <text evidence="3">The sequence shown here is derived from an EMBL/GenBank/DDBJ whole genome shotgun (WGS) entry which is preliminary data.</text>
</comment>
<dbReference type="PANTHER" id="PTHR43022:SF1">
    <property type="entry name" value="PROTEIN SMF"/>
    <property type="match status" value="1"/>
</dbReference>
<name>A0A2S9YL56_9BACT</name>
<dbReference type="SUPFAM" id="SSF102405">
    <property type="entry name" value="MCP/YpsA-like"/>
    <property type="match status" value="1"/>
</dbReference>
<dbReference type="AlphaFoldDB" id="A0A2S9YL56"/>
<evidence type="ECO:0000313" key="4">
    <source>
        <dbReference type="Proteomes" id="UP000237968"/>
    </source>
</evidence>
<dbReference type="Gene3D" id="3.40.50.450">
    <property type="match status" value="1"/>
</dbReference>
<keyword evidence="4" id="KW-1185">Reference proteome</keyword>
<dbReference type="InterPro" id="IPR003488">
    <property type="entry name" value="DprA"/>
</dbReference>
<evidence type="ECO:0000259" key="2">
    <source>
        <dbReference type="Pfam" id="PF02481"/>
    </source>
</evidence>
<organism evidence="3 4">
    <name type="scientific">Enhygromyxa salina</name>
    <dbReference type="NCBI Taxonomy" id="215803"/>
    <lineage>
        <taxon>Bacteria</taxon>
        <taxon>Pseudomonadati</taxon>
        <taxon>Myxococcota</taxon>
        <taxon>Polyangia</taxon>
        <taxon>Nannocystales</taxon>
        <taxon>Nannocystaceae</taxon>
        <taxon>Enhygromyxa</taxon>
    </lineage>
</organism>
<dbReference type="InterPro" id="IPR057666">
    <property type="entry name" value="DrpA_SLOG"/>
</dbReference>
<gene>
    <name evidence="3" type="ORF">ENSA5_00920</name>
</gene>
<dbReference type="EMBL" id="PVNK01000005">
    <property type="protein sequence ID" value="PRQ05772.1"/>
    <property type="molecule type" value="Genomic_DNA"/>
</dbReference>
<dbReference type="RefSeq" id="WP_181197101.1">
    <property type="nucleotide sequence ID" value="NZ_PVNK01000005.1"/>
</dbReference>
<protein>
    <recommendedName>
        <fullName evidence="2">Smf/DprA SLOG domain-containing protein</fullName>
    </recommendedName>
</protein>
<evidence type="ECO:0000313" key="3">
    <source>
        <dbReference type="EMBL" id="PRQ05772.1"/>
    </source>
</evidence>
<dbReference type="PANTHER" id="PTHR43022">
    <property type="entry name" value="PROTEIN SMF"/>
    <property type="match status" value="1"/>
</dbReference>
<accession>A0A2S9YL56</accession>